<reference evidence="4" key="2">
    <citation type="submission" date="2020-09" db="EMBL/GenBank/DDBJ databases">
        <authorList>
            <person name="Sun Q."/>
            <person name="Ohkuma M."/>
        </authorList>
    </citation>
    <scope>NUCLEOTIDE SEQUENCE</scope>
    <source>
        <strain evidence="4">JCM 4834</strain>
    </source>
</reference>
<dbReference type="Gene3D" id="3.20.20.70">
    <property type="entry name" value="Aldolase class I"/>
    <property type="match status" value="1"/>
</dbReference>
<organism evidence="4 5">
    <name type="scientific">Streptomyces subrutilus</name>
    <dbReference type="NCBI Taxonomy" id="36818"/>
    <lineage>
        <taxon>Bacteria</taxon>
        <taxon>Bacillati</taxon>
        <taxon>Actinomycetota</taxon>
        <taxon>Actinomycetes</taxon>
        <taxon>Kitasatosporales</taxon>
        <taxon>Streptomycetaceae</taxon>
        <taxon>Streptomyces</taxon>
    </lineage>
</organism>
<dbReference type="AlphaFoldDB" id="A0A918QHD2"/>
<dbReference type="InterPro" id="IPR002932">
    <property type="entry name" value="Glu_synthdom"/>
</dbReference>
<evidence type="ECO:0000313" key="4">
    <source>
        <dbReference type="EMBL" id="GGZ45721.1"/>
    </source>
</evidence>
<reference evidence="4" key="1">
    <citation type="journal article" date="2014" name="Int. J. Syst. Evol. Microbiol.">
        <title>Complete genome sequence of Corynebacterium casei LMG S-19264T (=DSM 44701T), isolated from a smear-ripened cheese.</title>
        <authorList>
            <consortium name="US DOE Joint Genome Institute (JGI-PGF)"/>
            <person name="Walter F."/>
            <person name="Albersmeier A."/>
            <person name="Kalinowski J."/>
            <person name="Ruckert C."/>
        </authorList>
    </citation>
    <scope>NUCLEOTIDE SEQUENCE</scope>
    <source>
        <strain evidence="4">JCM 4834</strain>
    </source>
</reference>
<dbReference type="Pfam" id="PF01645">
    <property type="entry name" value="Glu_synthase"/>
    <property type="match status" value="1"/>
</dbReference>
<feature type="region of interest" description="Disordered" evidence="2">
    <location>
        <begin position="1"/>
        <end position="20"/>
    </location>
</feature>
<comment type="caution">
    <text evidence="4">The sequence shown here is derived from an EMBL/GenBank/DDBJ whole genome shotgun (WGS) entry which is preliminary data.</text>
</comment>
<name>A0A918QHD2_9ACTN</name>
<dbReference type="EMBL" id="BMVX01000001">
    <property type="protein sequence ID" value="GGZ45721.1"/>
    <property type="molecule type" value="Genomic_DNA"/>
</dbReference>
<dbReference type="GO" id="GO:0006537">
    <property type="term" value="P:glutamate biosynthetic process"/>
    <property type="evidence" value="ECO:0007669"/>
    <property type="project" value="InterPro"/>
</dbReference>
<dbReference type="RefSeq" id="WP_208835969.1">
    <property type="nucleotide sequence ID" value="NZ_BMVX01000001.1"/>
</dbReference>
<dbReference type="PANTHER" id="PTHR43819">
    <property type="entry name" value="ARCHAEAL-TYPE GLUTAMATE SYNTHASE [NADPH]"/>
    <property type="match status" value="1"/>
</dbReference>
<comment type="similarity">
    <text evidence="1">Belongs to the glutamate synthase family.</text>
</comment>
<sequence>MSAPNGPGAPGAPGALDAPGFPERAVRARARAGTAEVFPPADAYGARLFGAAGPGTGDGAYGPAGAGAPLPDALDALRIVPPVFMPRRLEKLIDLGREPSYEDVDLRTPVGGFDALLPLYLSAFGSTRAGSGDLGVAAGRQAARLGIPMVIGENMVPVHGYSRGGEGGTTRSALLERVAAYAQELPDGVGGVVVQQSTEDADSEVWNLLYSDPGTRALRDSGRLGFELKVGQGAKPGLGGMTVVSAAEAGRLSGQFAVRDLLGDGAGAGAGADGGGTGTGAGRRLRCATPGTFTEEIVRQQLRFMRNNFPLARTWVKFHPGRDIALAAATAWAAGADAVTVDGAEGGTGWAPRVFLDQVGLPLGECLRRIGRPAGDLLATGRIWEGGRAVRALALGASAVGLGRAALLAVDEDAEAGLVRLVEALALELRLLVSAVGKYRVGDLDPQDLWPVDTPADAGAHPLPLGNRA</sequence>
<dbReference type="SUPFAM" id="SSF51395">
    <property type="entry name" value="FMN-linked oxidoreductases"/>
    <property type="match status" value="1"/>
</dbReference>
<feature type="domain" description="Glutamate synthase" evidence="3">
    <location>
        <begin position="305"/>
        <end position="410"/>
    </location>
</feature>
<evidence type="ECO:0000256" key="2">
    <source>
        <dbReference type="SAM" id="MobiDB-lite"/>
    </source>
</evidence>
<dbReference type="Proteomes" id="UP000634660">
    <property type="component" value="Unassembled WGS sequence"/>
</dbReference>
<accession>A0A918QHD2</accession>
<evidence type="ECO:0000259" key="3">
    <source>
        <dbReference type="Pfam" id="PF01645"/>
    </source>
</evidence>
<dbReference type="PANTHER" id="PTHR43819:SF1">
    <property type="entry name" value="ARCHAEAL-TYPE GLUTAMATE SYNTHASE [NADPH]"/>
    <property type="match status" value="1"/>
</dbReference>
<gene>
    <name evidence="4" type="ORF">GCM10010371_00870</name>
</gene>
<dbReference type="InterPro" id="IPR013785">
    <property type="entry name" value="Aldolase_TIM"/>
</dbReference>
<evidence type="ECO:0000313" key="5">
    <source>
        <dbReference type="Proteomes" id="UP000634660"/>
    </source>
</evidence>
<protein>
    <submittedName>
        <fullName evidence="4">Glutamate synthase</fullName>
    </submittedName>
</protein>
<evidence type="ECO:0000256" key="1">
    <source>
        <dbReference type="ARBA" id="ARBA00009716"/>
    </source>
</evidence>
<dbReference type="GO" id="GO:0015930">
    <property type="term" value="F:glutamate synthase activity"/>
    <property type="evidence" value="ECO:0007669"/>
    <property type="project" value="InterPro"/>
</dbReference>
<proteinExistence type="inferred from homology"/>